<protein>
    <submittedName>
        <fullName evidence="1">Uncharacterized protein</fullName>
    </submittedName>
</protein>
<comment type="caution">
    <text evidence="1">The sequence shown here is derived from an EMBL/GenBank/DDBJ whole genome shotgun (WGS) entry which is preliminary data.</text>
</comment>
<gene>
    <name evidence="1" type="ORF">R3P38DRAFT_3263028</name>
</gene>
<dbReference type="Proteomes" id="UP001362999">
    <property type="component" value="Unassembled WGS sequence"/>
</dbReference>
<proteinExistence type="predicted"/>
<sequence length="95" mass="10636">MVKALVLKSERRAMGKCLKNLKYPTEFDQFCNLLASTSPRAYLTFQKSFGGPGLRAMRSKRAKLPRFRPDFSAFNVSMAAATLQRLNYTGPVALS</sequence>
<accession>A0AAW0CCY6</accession>
<reference evidence="1 2" key="1">
    <citation type="journal article" date="2024" name="J Genomics">
        <title>Draft genome sequencing and assembly of Favolaschia claudopus CIRM-BRFM 2984 isolated from oak limbs.</title>
        <authorList>
            <person name="Navarro D."/>
            <person name="Drula E."/>
            <person name="Chaduli D."/>
            <person name="Cazenave R."/>
            <person name="Ahrendt S."/>
            <person name="Wang J."/>
            <person name="Lipzen A."/>
            <person name="Daum C."/>
            <person name="Barry K."/>
            <person name="Grigoriev I.V."/>
            <person name="Favel A."/>
            <person name="Rosso M.N."/>
            <person name="Martin F."/>
        </authorList>
    </citation>
    <scope>NUCLEOTIDE SEQUENCE [LARGE SCALE GENOMIC DNA]</scope>
    <source>
        <strain evidence="1 2">CIRM-BRFM 2984</strain>
    </source>
</reference>
<dbReference type="AlphaFoldDB" id="A0AAW0CCY6"/>
<organism evidence="1 2">
    <name type="scientific">Favolaschia claudopus</name>
    <dbReference type="NCBI Taxonomy" id="2862362"/>
    <lineage>
        <taxon>Eukaryota</taxon>
        <taxon>Fungi</taxon>
        <taxon>Dikarya</taxon>
        <taxon>Basidiomycota</taxon>
        <taxon>Agaricomycotina</taxon>
        <taxon>Agaricomycetes</taxon>
        <taxon>Agaricomycetidae</taxon>
        <taxon>Agaricales</taxon>
        <taxon>Marasmiineae</taxon>
        <taxon>Mycenaceae</taxon>
        <taxon>Favolaschia</taxon>
    </lineage>
</organism>
<keyword evidence="2" id="KW-1185">Reference proteome</keyword>
<dbReference type="EMBL" id="JAWWNJ010000018">
    <property type="protein sequence ID" value="KAK7036915.1"/>
    <property type="molecule type" value="Genomic_DNA"/>
</dbReference>
<evidence type="ECO:0000313" key="1">
    <source>
        <dbReference type="EMBL" id="KAK7036915.1"/>
    </source>
</evidence>
<name>A0AAW0CCY6_9AGAR</name>
<evidence type="ECO:0000313" key="2">
    <source>
        <dbReference type="Proteomes" id="UP001362999"/>
    </source>
</evidence>